<sequence>MVDAGVAGPIVDPVAVVHEGTADPKGDDRGPVRFNVLLEIFTGELDDVVDLELLAATLALAGHGLAYVRVGVGGTQPVLRRVLQSHFVVAAGNAVVPARRAVEQLLRAVGHQEPGLDAAVRVDERRCSNGPARAAGPLVHHRADRVRQPPVLVDDFIARFHLNRRLVLDHELAARVLVHVVRGHGARNAHSQLRVAVLRRERVRHIVASVGVIVVLLDHLPVLSEIHVPGGERLLVGVPHAHDRGELLVGEDVFDFLLGVECPAAARGKLPGYRPQLPEQHPLDILASVDAVELPPSADARPHRALYHLQVEVLRLGSKLNEVRDGFIDVLFRLKPQWGNPTMEKAGLALLDRQQLFLLRLLSAV</sequence>
<gene>
    <name evidence="1" type="ORF">BcabD6B2_29720</name>
</gene>
<accession>A0AAV4LVA7</accession>
<protein>
    <submittedName>
        <fullName evidence="1">Uncharacterized protein</fullName>
    </submittedName>
</protein>
<reference evidence="1 2" key="1">
    <citation type="submission" date="2021-06" db="EMBL/GenBank/DDBJ databases">
        <title>Genome sequence of Babesia caballi.</title>
        <authorList>
            <person name="Yamagishi J."/>
            <person name="Kidaka T."/>
            <person name="Ochi A."/>
        </authorList>
    </citation>
    <scope>NUCLEOTIDE SEQUENCE [LARGE SCALE GENOMIC DNA]</scope>
    <source>
        <strain evidence="1">USDA-D6B2</strain>
    </source>
</reference>
<dbReference type="AlphaFoldDB" id="A0AAV4LVA7"/>
<evidence type="ECO:0000313" key="1">
    <source>
        <dbReference type="EMBL" id="GIX63537.1"/>
    </source>
</evidence>
<dbReference type="EMBL" id="BPLF01000002">
    <property type="protein sequence ID" value="GIX63537.1"/>
    <property type="molecule type" value="Genomic_DNA"/>
</dbReference>
<name>A0AAV4LVA7_BABCB</name>
<dbReference type="GeneID" id="94195018"/>
<dbReference type="Proteomes" id="UP001497744">
    <property type="component" value="Unassembled WGS sequence"/>
</dbReference>
<proteinExistence type="predicted"/>
<keyword evidence="2" id="KW-1185">Reference proteome</keyword>
<comment type="caution">
    <text evidence="1">The sequence shown here is derived from an EMBL/GenBank/DDBJ whole genome shotgun (WGS) entry which is preliminary data.</text>
</comment>
<evidence type="ECO:0000313" key="2">
    <source>
        <dbReference type="Proteomes" id="UP001497744"/>
    </source>
</evidence>
<organism evidence="1 2">
    <name type="scientific">Babesia caballi</name>
    <dbReference type="NCBI Taxonomy" id="5871"/>
    <lineage>
        <taxon>Eukaryota</taxon>
        <taxon>Sar</taxon>
        <taxon>Alveolata</taxon>
        <taxon>Apicomplexa</taxon>
        <taxon>Aconoidasida</taxon>
        <taxon>Piroplasmida</taxon>
        <taxon>Babesiidae</taxon>
        <taxon>Babesia</taxon>
    </lineage>
</organism>
<dbReference type="RefSeq" id="XP_067715606.1">
    <property type="nucleotide sequence ID" value="XM_067859505.1"/>
</dbReference>